<dbReference type="InterPro" id="IPR000944">
    <property type="entry name" value="Tscrpt_reg_Rrf2"/>
</dbReference>
<name>A0AA95EU71_9BACL</name>
<dbReference type="InterPro" id="IPR036390">
    <property type="entry name" value="WH_DNA-bd_sf"/>
</dbReference>
<organism evidence="1 2">
    <name type="scientific">Candidatus Cohnella colombiensis</name>
    <dbReference type="NCBI Taxonomy" id="3121368"/>
    <lineage>
        <taxon>Bacteria</taxon>
        <taxon>Bacillati</taxon>
        <taxon>Bacillota</taxon>
        <taxon>Bacilli</taxon>
        <taxon>Bacillales</taxon>
        <taxon>Paenibacillaceae</taxon>
        <taxon>Cohnella</taxon>
    </lineage>
</organism>
<accession>A0AA95EU71</accession>
<dbReference type="PANTHER" id="PTHR33221:SF15">
    <property type="entry name" value="HTH-TYPE TRANSCRIPTIONAL REGULATOR YWGB-RELATED"/>
    <property type="match status" value="1"/>
</dbReference>
<reference evidence="1" key="1">
    <citation type="submission" date="2023-03" db="EMBL/GenBank/DDBJ databases">
        <title>Andean soil-derived lignocellulolytic bacterial consortium as a source of novel taxa and putative plastic-active enzymes.</title>
        <authorList>
            <person name="Diaz-Garcia L."/>
            <person name="Chuvochina M."/>
            <person name="Feuerriegel G."/>
            <person name="Bunk B."/>
            <person name="Sproer C."/>
            <person name="Streit W.R."/>
            <person name="Rodriguez L.M."/>
            <person name="Overmann J."/>
            <person name="Jimenez D.J."/>
        </authorList>
    </citation>
    <scope>NUCLEOTIDE SEQUENCE</scope>
    <source>
        <strain evidence="1">MAG 2441</strain>
    </source>
</reference>
<dbReference type="InterPro" id="IPR036388">
    <property type="entry name" value="WH-like_DNA-bd_sf"/>
</dbReference>
<dbReference type="GO" id="GO:0005829">
    <property type="term" value="C:cytosol"/>
    <property type="evidence" value="ECO:0007669"/>
    <property type="project" value="TreeGrafter"/>
</dbReference>
<protein>
    <submittedName>
        <fullName evidence="1">Rrf2 family transcriptional regulator</fullName>
    </submittedName>
</protein>
<keyword evidence="2" id="KW-1185">Reference proteome</keyword>
<evidence type="ECO:0000313" key="1">
    <source>
        <dbReference type="EMBL" id="WEK53533.1"/>
    </source>
</evidence>
<sequence>MKISSRFSIAVHILSLLELSKDEGALCTSEWIAGSVNTNPVIIRRLLGQLKKAGLVNVRPGTGGAFLLRDLSDVSLLDVYHAVDVVKEDELFHIHEEPNPQCPVGSNIEAVLQLVLSRAQMAMEQILADITMKQLANDLFVAANPSK</sequence>
<dbReference type="SUPFAM" id="SSF46785">
    <property type="entry name" value="Winged helix' DNA-binding domain"/>
    <property type="match status" value="1"/>
</dbReference>
<dbReference type="EMBL" id="CP119317">
    <property type="protein sequence ID" value="WEK53533.1"/>
    <property type="molecule type" value="Genomic_DNA"/>
</dbReference>
<dbReference type="FunFam" id="1.10.10.10:FF:000138">
    <property type="entry name" value="Rrf2 family transcriptional regulator"/>
    <property type="match status" value="1"/>
</dbReference>
<proteinExistence type="predicted"/>
<dbReference type="PANTHER" id="PTHR33221">
    <property type="entry name" value="WINGED HELIX-TURN-HELIX TRANSCRIPTIONAL REGULATOR, RRF2 FAMILY"/>
    <property type="match status" value="1"/>
</dbReference>
<gene>
    <name evidence="1" type="ORF">P0Y55_13205</name>
</gene>
<dbReference type="Gene3D" id="1.10.10.10">
    <property type="entry name" value="Winged helix-like DNA-binding domain superfamily/Winged helix DNA-binding domain"/>
    <property type="match status" value="1"/>
</dbReference>
<dbReference type="PROSITE" id="PS51197">
    <property type="entry name" value="HTH_RRF2_2"/>
    <property type="match status" value="1"/>
</dbReference>
<dbReference type="Proteomes" id="UP001178662">
    <property type="component" value="Chromosome"/>
</dbReference>
<dbReference type="AlphaFoldDB" id="A0AA95EU71"/>
<evidence type="ECO:0000313" key="2">
    <source>
        <dbReference type="Proteomes" id="UP001178662"/>
    </source>
</evidence>
<dbReference type="Pfam" id="PF02082">
    <property type="entry name" value="Rrf2"/>
    <property type="match status" value="1"/>
</dbReference>
<dbReference type="GO" id="GO:0003700">
    <property type="term" value="F:DNA-binding transcription factor activity"/>
    <property type="evidence" value="ECO:0007669"/>
    <property type="project" value="TreeGrafter"/>
</dbReference>